<keyword evidence="4" id="KW-1185">Reference proteome</keyword>
<dbReference type="GO" id="GO:0030041">
    <property type="term" value="P:actin filament polymerization"/>
    <property type="evidence" value="ECO:0007669"/>
    <property type="project" value="TreeGrafter"/>
</dbReference>
<feature type="region of interest" description="Disordered" evidence="1">
    <location>
        <begin position="291"/>
        <end position="366"/>
    </location>
</feature>
<keyword evidence="2" id="KW-1133">Transmembrane helix</keyword>
<feature type="non-terminal residue" evidence="3">
    <location>
        <position position="476"/>
    </location>
</feature>
<feature type="transmembrane region" description="Helical" evidence="2">
    <location>
        <begin position="95"/>
        <end position="117"/>
    </location>
</feature>
<dbReference type="EMBL" id="BNCO01000019">
    <property type="protein sequence ID" value="GIL54878.1"/>
    <property type="molecule type" value="Genomic_DNA"/>
</dbReference>
<feature type="compositionally biased region" description="Pro residues" evidence="1">
    <location>
        <begin position="329"/>
        <end position="349"/>
    </location>
</feature>
<feature type="region of interest" description="Disordered" evidence="1">
    <location>
        <begin position="445"/>
        <end position="476"/>
    </location>
</feature>
<gene>
    <name evidence="3" type="ORF">Vafri_10572</name>
</gene>
<keyword evidence="2" id="KW-0472">Membrane</keyword>
<dbReference type="GO" id="GO:0005884">
    <property type="term" value="C:actin filament"/>
    <property type="evidence" value="ECO:0007669"/>
    <property type="project" value="TreeGrafter"/>
</dbReference>
<keyword evidence="2" id="KW-0812">Transmembrane</keyword>
<dbReference type="InterPro" id="IPR051412">
    <property type="entry name" value="Formin_Homology_Diaphanous_sf"/>
</dbReference>
<name>A0A8J4B6I8_9CHLO</name>
<evidence type="ECO:0000256" key="1">
    <source>
        <dbReference type="SAM" id="MobiDB-lite"/>
    </source>
</evidence>
<comment type="caution">
    <text evidence="3">The sequence shown here is derived from an EMBL/GenBank/DDBJ whole genome shotgun (WGS) entry which is preliminary data.</text>
</comment>
<dbReference type="AlphaFoldDB" id="A0A8J4B6I8"/>
<dbReference type="PANTHER" id="PTHR45691">
    <property type="entry name" value="PROTEIN DIAPHANOUS"/>
    <property type="match status" value="1"/>
</dbReference>
<proteinExistence type="predicted"/>
<sequence length="476" mass="50569">GGGGGEIIATTATTGPCRARRRRSAAAATAGAVPCPGVHAQGDVSEQQPHQTEGALLYPGGWVGAGVRVDVSTCRPIACGGCMSGSRRRRRRQQLFSAAGAAYGYGGCVVLFLRGFLGRFVFLSPFQPTLQLLDLLALLLPPPPPPPHPANRRHALRLWRRRLAPLGLQLGGLLLLRPPEPHGRHGQPCQAAECHRGGRGGHVIQMAADDGAHLEQRLGGKDHLRKCDRPDSLPPPKQPRRPAAFEPPPLIPLGGAEATDPWVRIRRGRQCCYCRYRTRPVLFELRRFLSSRGPPDSPTHPLAVGTSSGNPVATAAAARPPSARAEAPNPGPGRHPPPPPPPSPPPPLGRIPRRPDPPLEQFPPALQGRPCAGVYPMRGGSCCSGTEGAAAPKVLQCCCCPHHSRPAPAAAVAEKEREKMEVARDVGGLPLPALPRDEAAAHLLPRGHSVRRHCRRFPPPTPPVQRGRSGPAATGR</sequence>
<protein>
    <submittedName>
        <fullName evidence="3">Uncharacterized protein</fullName>
    </submittedName>
</protein>
<evidence type="ECO:0000313" key="3">
    <source>
        <dbReference type="EMBL" id="GIL54878.1"/>
    </source>
</evidence>
<reference evidence="3" key="1">
    <citation type="journal article" date="2021" name="Proc. Natl. Acad. Sci. U.S.A.">
        <title>Three genomes in the algal genus Volvox reveal the fate of a haploid sex-determining region after a transition to homothallism.</title>
        <authorList>
            <person name="Yamamoto K."/>
            <person name="Hamaji T."/>
            <person name="Kawai-Toyooka H."/>
            <person name="Matsuzaki R."/>
            <person name="Takahashi F."/>
            <person name="Nishimura Y."/>
            <person name="Kawachi M."/>
            <person name="Noguchi H."/>
            <person name="Minakuchi Y."/>
            <person name="Umen J.G."/>
            <person name="Toyoda A."/>
            <person name="Nozaki H."/>
        </authorList>
    </citation>
    <scope>NUCLEOTIDE SEQUENCE</scope>
    <source>
        <strain evidence="3">NIES-3780</strain>
    </source>
</reference>
<feature type="compositionally biased region" description="Basic and acidic residues" evidence="1">
    <location>
        <begin position="221"/>
        <end position="231"/>
    </location>
</feature>
<dbReference type="Proteomes" id="UP000747399">
    <property type="component" value="Unassembled WGS sequence"/>
</dbReference>
<accession>A0A8J4B6I8</accession>
<organism evidence="3 4">
    <name type="scientific">Volvox africanus</name>
    <dbReference type="NCBI Taxonomy" id="51714"/>
    <lineage>
        <taxon>Eukaryota</taxon>
        <taxon>Viridiplantae</taxon>
        <taxon>Chlorophyta</taxon>
        <taxon>core chlorophytes</taxon>
        <taxon>Chlorophyceae</taxon>
        <taxon>CS clade</taxon>
        <taxon>Chlamydomonadales</taxon>
        <taxon>Volvocaceae</taxon>
        <taxon>Volvox</taxon>
    </lineage>
</organism>
<feature type="compositionally biased region" description="Low complexity" evidence="1">
    <location>
        <begin position="311"/>
        <end position="328"/>
    </location>
</feature>
<evidence type="ECO:0000313" key="4">
    <source>
        <dbReference type="Proteomes" id="UP000747399"/>
    </source>
</evidence>
<dbReference type="PANTHER" id="PTHR45691:SF6">
    <property type="entry name" value="PROTEIN DIAPHANOUS"/>
    <property type="match status" value="1"/>
</dbReference>
<feature type="region of interest" description="Disordered" evidence="1">
    <location>
        <begin position="221"/>
        <end position="256"/>
    </location>
</feature>
<evidence type="ECO:0000256" key="2">
    <source>
        <dbReference type="SAM" id="Phobius"/>
    </source>
</evidence>